<dbReference type="InterPro" id="IPR006175">
    <property type="entry name" value="YjgF/YER057c/UK114"/>
</dbReference>
<accession>A0A0P1IR69</accession>
<gene>
    <name evidence="1" type="primary">yabJ_1</name>
    <name evidence="1" type="ORF">TA5114_01853</name>
</gene>
<dbReference type="EMBL" id="CYUE01000020">
    <property type="protein sequence ID" value="CUK26046.1"/>
    <property type="molecule type" value="Genomic_DNA"/>
</dbReference>
<dbReference type="InterPro" id="IPR035959">
    <property type="entry name" value="RutC-like_sf"/>
</dbReference>
<dbReference type="AlphaFoldDB" id="A0A0P1IR69"/>
<dbReference type="RefSeq" id="WP_058314993.1">
    <property type="nucleotide sequence ID" value="NZ_CYTO01000020.1"/>
</dbReference>
<name>A0A0P1IR69_9RHOB</name>
<organism evidence="1 2">
    <name type="scientific">Cognatishimia activa</name>
    <dbReference type="NCBI Taxonomy" id="1715691"/>
    <lineage>
        <taxon>Bacteria</taxon>
        <taxon>Pseudomonadati</taxon>
        <taxon>Pseudomonadota</taxon>
        <taxon>Alphaproteobacteria</taxon>
        <taxon>Rhodobacterales</taxon>
        <taxon>Paracoccaceae</taxon>
        <taxon>Cognatishimia</taxon>
    </lineage>
</organism>
<dbReference type="CDD" id="cd06150">
    <property type="entry name" value="YjgF_YER057c_UK114_like_2"/>
    <property type="match status" value="1"/>
</dbReference>
<dbReference type="PANTHER" id="PTHR47328">
    <property type="match status" value="1"/>
</dbReference>
<sequence length="115" mass="12702">MSEIIRKHTGVRSSKIVVHNETIYLTGQVGTAGESIQKQTQECLDKIDALLAEAGSDKTRILQCTIWLSDMGYFAEMNEVWNAWVPEGHAPARACGESKLARPELKVEMIVTAAK</sequence>
<dbReference type="STRING" id="1715691.TA5113_02173"/>
<dbReference type="EC" id="3.5.4.-" evidence="1"/>
<keyword evidence="1" id="KW-0378">Hydrolase</keyword>
<dbReference type="Proteomes" id="UP000051184">
    <property type="component" value="Unassembled WGS sequence"/>
</dbReference>
<dbReference type="Pfam" id="PF01042">
    <property type="entry name" value="Ribonuc_L-PSP"/>
    <property type="match status" value="1"/>
</dbReference>
<dbReference type="SUPFAM" id="SSF55298">
    <property type="entry name" value="YjgF-like"/>
    <property type="match status" value="1"/>
</dbReference>
<dbReference type="GO" id="GO:0016787">
    <property type="term" value="F:hydrolase activity"/>
    <property type="evidence" value="ECO:0007669"/>
    <property type="project" value="UniProtKB-KW"/>
</dbReference>
<dbReference type="PANTHER" id="PTHR47328:SF1">
    <property type="entry name" value="RUTC FAMILY PROTEIN YOAB"/>
    <property type="match status" value="1"/>
</dbReference>
<dbReference type="OrthoDB" id="9803101at2"/>
<proteinExistence type="predicted"/>
<dbReference type="InterPro" id="IPR035709">
    <property type="entry name" value="YoaB-like"/>
</dbReference>
<protein>
    <submittedName>
        <fullName evidence="1">Enamine/imine deaminase</fullName>
        <ecNumber evidence="1">3.5.4.-</ecNumber>
    </submittedName>
</protein>
<reference evidence="2" key="1">
    <citation type="submission" date="2015-09" db="EMBL/GenBank/DDBJ databases">
        <authorList>
            <person name="Rodrigo-Torres Lidia"/>
            <person name="Arahal R.David."/>
        </authorList>
    </citation>
    <scope>NUCLEOTIDE SEQUENCE [LARGE SCALE GENOMIC DNA]</scope>
    <source>
        <strain evidence="2">CECT 5114</strain>
    </source>
</reference>
<evidence type="ECO:0000313" key="2">
    <source>
        <dbReference type="Proteomes" id="UP000051184"/>
    </source>
</evidence>
<evidence type="ECO:0000313" key="1">
    <source>
        <dbReference type="EMBL" id="CUK26046.1"/>
    </source>
</evidence>
<keyword evidence="2" id="KW-1185">Reference proteome</keyword>
<dbReference type="Gene3D" id="3.30.1330.40">
    <property type="entry name" value="RutC-like"/>
    <property type="match status" value="1"/>
</dbReference>